<evidence type="ECO:0000313" key="14">
    <source>
        <dbReference type="Proteomes" id="UP000650833"/>
    </source>
</evidence>
<feature type="repeat" description="HEAT" evidence="9">
    <location>
        <begin position="478"/>
        <end position="510"/>
    </location>
</feature>
<evidence type="ECO:0000256" key="2">
    <source>
        <dbReference type="ARBA" id="ARBA00022527"/>
    </source>
</evidence>
<dbReference type="OrthoDB" id="242910at2759"/>
<dbReference type="SMART" id="SM00220">
    <property type="entry name" value="S_TKc"/>
    <property type="match status" value="1"/>
</dbReference>
<accession>A0A8H7UTB9</accession>
<feature type="region of interest" description="Disordered" evidence="11">
    <location>
        <begin position="991"/>
        <end position="1065"/>
    </location>
</feature>
<evidence type="ECO:0000256" key="11">
    <source>
        <dbReference type="SAM" id="MobiDB-lite"/>
    </source>
</evidence>
<feature type="compositionally biased region" description="Polar residues" evidence="11">
    <location>
        <begin position="393"/>
        <end position="408"/>
    </location>
</feature>
<dbReference type="SUPFAM" id="SSF50978">
    <property type="entry name" value="WD40 repeat-like"/>
    <property type="match status" value="1"/>
</dbReference>
<dbReference type="GO" id="GO:0005524">
    <property type="term" value="F:ATP binding"/>
    <property type="evidence" value="ECO:0007669"/>
    <property type="project" value="UniProtKB-KW"/>
</dbReference>
<evidence type="ECO:0000256" key="7">
    <source>
        <dbReference type="ARBA" id="ARBA00022777"/>
    </source>
</evidence>
<dbReference type="Gene3D" id="1.10.510.10">
    <property type="entry name" value="Transferase(Phosphotransferase) domain 1"/>
    <property type="match status" value="1"/>
</dbReference>
<keyword evidence="14" id="KW-1185">Reference proteome</keyword>
<dbReference type="InterPro" id="IPR008271">
    <property type="entry name" value="Ser/Thr_kinase_AS"/>
</dbReference>
<feature type="compositionally biased region" description="Low complexity" evidence="11">
    <location>
        <begin position="1013"/>
        <end position="1044"/>
    </location>
</feature>
<dbReference type="GO" id="GO:0034272">
    <property type="term" value="C:phosphatidylinositol 3-kinase complex, class III, type II"/>
    <property type="evidence" value="ECO:0007669"/>
    <property type="project" value="TreeGrafter"/>
</dbReference>
<dbReference type="InterPro" id="IPR011989">
    <property type="entry name" value="ARM-like"/>
</dbReference>
<evidence type="ECO:0000256" key="1">
    <source>
        <dbReference type="ARBA" id="ARBA00012513"/>
    </source>
</evidence>
<keyword evidence="4" id="KW-0808">Transferase</keyword>
<evidence type="ECO:0000256" key="6">
    <source>
        <dbReference type="ARBA" id="ARBA00022741"/>
    </source>
</evidence>
<organism evidence="13 14">
    <name type="scientific">Mucor plumbeus</name>
    <dbReference type="NCBI Taxonomy" id="97098"/>
    <lineage>
        <taxon>Eukaryota</taxon>
        <taxon>Fungi</taxon>
        <taxon>Fungi incertae sedis</taxon>
        <taxon>Mucoromycota</taxon>
        <taxon>Mucoromycotina</taxon>
        <taxon>Mucoromycetes</taxon>
        <taxon>Mucorales</taxon>
        <taxon>Mucorineae</taxon>
        <taxon>Mucoraceae</taxon>
        <taxon>Mucor</taxon>
    </lineage>
</organism>
<name>A0A8H7UTB9_9FUNG</name>
<dbReference type="InterPro" id="IPR055231">
    <property type="entry name" value="2AA_helical"/>
</dbReference>
<dbReference type="PANTHER" id="PTHR17583:SF0">
    <property type="entry name" value="PHOSPHOINOSITIDE 3-KINASE REGULATORY SUBUNIT 4"/>
    <property type="match status" value="1"/>
</dbReference>
<evidence type="ECO:0000313" key="13">
    <source>
        <dbReference type="EMBL" id="KAG2194825.1"/>
    </source>
</evidence>
<dbReference type="PROSITE" id="PS00108">
    <property type="entry name" value="PROTEIN_KINASE_ST"/>
    <property type="match status" value="1"/>
</dbReference>
<dbReference type="EMBL" id="JAEPRC010000562">
    <property type="protein sequence ID" value="KAG2194825.1"/>
    <property type="molecule type" value="Genomic_DNA"/>
</dbReference>
<keyword evidence="6" id="KW-0547">Nucleotide-binding</keyword>
<dbReference type="GO" id="GO:0016236">
    <property type="term" value="P:macroautophagy"/>
    <property type="evidence" value="ECO:0007669"/>
    <property type="project" value="InterPro"/>
</dbReference>
<feature type="region of interest" description="Disordered" evidence="11">
    <location>
        <begin position="393"/>
        <end position="429"/>
    </location>
</feature>
<feature type="repeat" description="WD" evidence="10">
    <location>
        <begin position="1182"/>
        <end position="1214"/>
    </location>
</feature>
<keyword evidence="7" id="KW-0418">Kinase</keyword>
<evidence type="ECO:0000259" key="12">
    <source>
        <dbReference type="PROSITE" id="PS50011"/>
    </source>
</evidence>
<dbReference type="SUPFAM" id="SSF48371">
    <property type="entry name" value="ARM repeat"/>
    <property type="match status" value="1"/>
</dbReference>
<dbReference type="PROSITE" id="PS50082">
    <property type="entry name" value="WD_REPEATS_2"/>
    <property type="match status" value="1"/>
</dbReference>
<sequence length="1601" mass="181498">MGNNISNFADIAAIGNYVSELGDVNFEKNLGKARFMKTLRGKHTDGYVVIKLYIKPESGQNLTKQVRKIKEESKALKDVPNAFYFQRVMETDRASYLIRPYLYSSLYDRISTRPFLTTIEKKWIAYQLLKGIADSHAKKVYHGDIKTENVLVTSWNWAYLVDYAFYKPTYLPENNPADFSFFFDTSYRRTCYIAPERFYKSGTEIDQKMKMMAENDYKSELTPEMDIFSIGCVIAELFLEGAPPFTLPQLFKYRSGEYNPNVSLDQIEDANIREMVKHMIQINPKKRYSAEEYLTQWHGKAFPHYFYSFLYQYMSTLVEKFDHQPPSQPQSKIMSEISTAYPNANSRKLTDADGKIEKMFYDFEKIMYFISFPCEDLNDSNGRKKRNDSMTASSILLPPTSNIPNYSAENPPPPPPPSSVDKNTTTVHTPDEEGSLILLSCISSLIRNTLYPSSKLKALDILLALAERLPDDVKLDRLVPYLIELLKDNATLVRANAIKTLTKVLCMVESISPINARIFPEYIIPSIEPFARDEDVLVRLTYASCIALLAETALRFLEMTQLLKADNLYPHHQDIDSEDLDFESVYDTSLEDLHTTIQNQTSILLADPESSVKRALLTNITCLCVFFGRQKANDILLSHMITYLNDKDWMLRSAFFESVKGVGTFVGSKSLETYILPLMVQSLADAEEFVVENVLNSLISLSDLGLFRKMRLWELISIIWPLICHPNIWIRNAAVGFISSSVKHLSKTDLWCIVYPMIRPFLRSDIAEISEQALLENIETPLSRQVYEQAITWATKATVKSKFWKQQIIKPTKDHNTSSKSSRMSLETADNQLQAVMLNGSLSNNDHQENSKEDEIFLEKLRNLGMTLEDEQKLQCKNVMFVLFEYLIELSLYSRPKADNDTSANRGDIQLRNLNVTPNTAFLPDLSGKRTSQIKQQNALSKKLNPADKIAKVSMTPTTGIRTTSREDLCKLNRIASQPHVKAISPSIVDKENHRHHHHHHERSSSIPIKGGNNSNNSNNSSNSNSNSSSSISSTSSTSSNNNSDRPLHSPFPSPSDYNYGTSIPRSLERPKSIILTMDAIKSKNGKIEPVELSIISHGRSNRIQSNIENTDKLSAPLEVSSIGYAHLQKLFDKTAMEAFPALITEFSEDTKLSNRLKKMTAMSSFAVSNKWKPEGNLVAHFTEHTAAINQLDISFDRLLFASCSDDGSVRIWDCSRLERNVTNRSRATYSQQGGRIKCLTFIQDTHSIAAASDNGSIHVFRADIQNASIPLKFGKCIPLREYQLINEHAIILKHFTSNASNTMKGAKSILMFATTNCCIYALDLLTMEILWKLQNSKSYGIITSMVTGPKHTWLLVGTMRGILTLYDLRFQIPLKSWLHPSKSRISSLVLIMDPREHDKYLVRIASGRNEVSTWDIEHLTCLEVFAVKSGDEKTTGVFVESYKALEVPTDKAILSSAFTNNESNLVENSIRAIVSPMHNHFMITGGTDRKIRFWDTLRIENSCIVLGLDIDEPKPRYNTNSYDRMKVHFEFTQINRNQSVTNVGSRTTFNANQSGSNNVITQQHYLMKNHTDAITDIIITEAPYSMIISGDRDGVIKVVS</sequence>
<dbReference type="EC" id="2.7.11.1" evidence="1"/>
<dbReference type="GO" id="GO:0006623">
    <property type="term" value="P:protein targeting to vacuole"/>
    <property type="evidence" value="ECO:0007669"/>
    <property type="project" value="TreeGrafter"/>
</dbReference>
<dbReference type="InterPro" id="IPR016024">
    <property type="entry name" value="ARM-type_fold"/>
</dbReference>
<dbReference type="PANTHER" id="PTHR17583">
    <property type="entry name" value="PHOSPHOINOSITIDE 3-KINASE REGULATORY SUBUNIT 4"/>
    <property type="match status" value="1"/>
</dbReference>
<feature type="compositionally biased region" description="Polar residues" evidence="11">
    <location>
        <begin position="1056"/>
        <end position="1065"/>
    </location>
</feature>
<dbReference type="Pfam" id="PF00069">
    <property type="entry name" value="Pkinase"/>
    <property type="match status" value="1"/>
</dbReference>
<gene>
    <name evidence="13" type="ORF">INT46_005195</name>
</gene>
<dbReference type="InterPro" id="IPR001680">
    <property type="entry name" value="WD40_rpt"/>
</dbReference>
<dbReference type="FunFam" id="1.25.10.10:FF:000342">
    <property type="entry name" value="Serine/threonine-protein kinase VPS15"/>
    <property type="match status" value="1"/>
</dbReference>
<dbReference type="InterPro" id="IPR015943">
    <property type="entry name" value="WD40/YVTN_repeat-like_dom_sf"/>
</dbReference>
<dbReference type="GO" id="GO:0034271">
    <property type="term" value="C:phosphatidylinositol 3-kinase complex, class III, type I"/>
    <property type="evidence" value="ECO:0007669"/>
    <property type="project" value="TreeGrafter"/>
</dbReference>
<dbReference type="InterPro" id="IPR000719">
    <property type="entry name" value="Prot_kinase_dom"/>
</dbReference>
<dbReference type="CDD" id="cd13980">
    <property type="entry name" value="STKc_Vps15"/>
    <property type="match status" value="1"/>
</dbReference>
<dbReference type="SMART" id="SM00320">
    <property type="entry name" value="WD40"/>
    <property type="match status" value="5"/>
</dbReference>
<dbReference type="PROSITE" id="PS50011">
    <property type="entry name" value="PROTEIN_KINASE_DOM"/>
    <property type="match status" value="1"/>
</dbReference>
<dbReference type="GO" id="GO:0071561">
    <property type="term" value="C:nucleus-vacuole junction"/>
    <property type="evidence" value="ECO:0007669"/>
    <property type="project" value="TreeGrafter"/>
</dbReference>
<keyword evidence="2" id="KW-0723">Serine/threonine-protein kinase</keyword>
<keyword evidence="3 10" id="KW-0853">WD repeat</keyword>
<dbReference type="GO" id="GO:0004674">
    <property type="term" value="F:protein serine/threonine kinase activity"/>
    <property type="evidence" value="ECO:0007669"/>
    <property type="project" value="UniProtKB-KW"/>
</dbReference>
<protein>
    <recommendedName>
        <fullName evidence="1">non-specific serine/threonine protein kinase</fullName>
        <ecNumber evidence="1">2.7.11.1</ecNumber>
    </recommendedName>
</protein>
<dbReference type="PROSITE" id="PS50077">
    <property type="entry name" value="HEAT_REPEAT"/>
    <property type="match status" value="1"/>
</dbReference>
<dbReference type="InterPro" id="IPR036322">
    <property type="entry name" value="WD40_repeat_dom_sf"/>
</dbReference>
<evidence type="ECO:0000256" key="3">
    <source>
        <dbReference type="ARBA" id="ARBA00022574"/>
    </source>
</evidence>
<dbReference type="Pfam" id="PF22956">
    <property type="entry name" value="VPS15-like_hel"/>
    <property type="match status" value="1"/>
</dbReference>
<evidence type="ECO:0000256" key="9">
    <source>
        <dbReference type="PROSITE-ProRule" id="PRU00103"/>
    </source>
</evidence>
<evidence type="ECO:0000256" key="5">
    <source>
        <dbReference type="ARBA" id="ARBA00022737"/>
    </source>
</evidence>
<proteinExistence type="predicted"/>
<dbReference type="Gene3D" id="1.25.10.10">
    <property type="entry name" value="Leucine-rich Repeat Variant"/>
    <property type="match status" value="2"/>
</dbReference>
<dbReference type="SUPFAM" id="SSF56112">
    <property type="entry name" value="Protein kinase-like (PK-like)"/>
    <property type="match status" value="1"/>
</dbReference>
<dbReference type="FunFam" id="1.10.510.10:FF:000497">
    <property type="entry name" value="Phosphoinositide 3-kinase regulatory subunit"/>
    <property type="match status" value="1"/>
</dbReference>
<evidence type="ECO:0000256" key="8">
    <source>
        <dbReference type="ARBA" id="ARBA00022840"/>
    </source>
</evidence>
<dbReference type="GO" id="GO:0045324">
    <property type="term" value="P:late endosome to vacuole transport"/>
    <property type="evidence" value="ECO:0007669"/>
    <property type="project" value="InterPro"/>
</dbReference>
<comment type="caution">
    <text evidence="13">The sequence shown here is derived from an EMBL/GenBank/DDBJ whole genome shotgun (WGS) entry which is preliminary data.</text>
</comment>
<keyword evidence="8" id="KW-0067">ATP-binding</keyword>
<dbReference type="Proteomes" id="UP000650833">
    <property type="component" value="Unassembled WGS sequence"/>
</dbReference>
<dbReference type="Gene3D" id="2.130.10.10">
    <property type="entry name" value="YVTN repeat-like/Quinoprotein amine dehydrogenase"/>
    <property type="match status" value="2"/>
</dbReference>
<dbReference type="InterPro" id="IPR045162">
    <property type="entry name" value="Vps15-like"/>
</dbReference>
<evidence type="ECO:0000256" key="10">
    <source>
        <dbReference type="PROSITE-ProRule" id="PRU00221"/>
    </source>
</evidence>
<reference evidence="13" key="1">
    <citation type="submission" date="2020-12" db="EMBL/GenBank/DDBJ databases">
        <title>Metabolic potential, ecology and presence of endohyphal bacteria is reflected in genomic diversity of Mucoromycotina.</title>
        <authorList>
            <person name="Muszewska A."/>
            <person name="Okrasinska A."/>
            <person name="Steczkiewicz K."/>
            <person name="Drgas O."/>
            <person name="Orlowska M."/>
            <person name="Perlinska-Lenart U."/>
            <person name="Aleksandrzak-Piekarczyk T."/>
            <person name="Szatraj K."/>
            <person name="Zielenkiewicz U."/>
            <person name="Pilsyk S."/>
            <person name="Malc E."/>
            <person name="Mieczkowski P."/>
            <person name="Kruszewska J.S."/>
            <person name="Biernat P."/>
            <person name="Pawlowska J."/>
        </authorList>
    </citation>
    <scope>NUCLEOTIDE SEQUENCE</scope>
    <source>
        <strain evidence="13">CBS 226.32</strain>
    </source>
</reference>
<dbReference type="InterPro" id="IPR021133">
    <property type="entry name" value="HEAT_type_2"/>
</dbReference>
<feature type="domain" description="Protein kinase" evidence="12">
    <location>
        <begin position="24"/>
        <end position="307"/>
    </location>
</feature>
<dbReference type="InterPro" id="IPR011009">
    <property type="entry name" value="Kinase-like_dom_sf"/>
</dbReference>
<dbReference type="PROSITE" id="PS50294">
    <property type="entry name" value="WD_REPEATS_REGION"/>
    <property type="match status" value="1"/>
</dbReference>
<keyword evidence="5" id="KW-0677">Repeat</keyword>
<dbReference type="GO" id="GO:0005770">
    <property type="term" value="C:late endosome"/>
    <property type="evidence" value="ECO:0007669"/>
    <property type="project" value="TreeGrafter"/>
</dbReference>
<evidence type="ECO:0000256" key="4">
    <source>
        <dbReference type="ARBA" id="ARBA00022679"/>
    </source>
</evidence>
<dbReference type="Pfam" id="PF00400">
    <property type="entry name" value="WD40"/>
    <property type="match status" value="2"/>
</dbReference>